<dbReference type="Pfam" id="PF00072">
    <property type="entry name" value="Response_reg"/>
    <property type="match status" value="1"/>
</dbReference>
<dbReference type="InterPro" id="IPR050595">
    <property type="entry name" value="Bact_response_regulator"/>
</dbReference>
<dbReference type="Proteomes" id="UP000566663">
    <property type="component" value="Unassembled WGS sequence"/>
</dbReference>
<sequence length="140" mass="15207">MSRMTDRARILVIDDDPFMRQLTEIHFASAGWIVDLAGGGAEGLARARSVKPDAIVLDFAMPDLSGEEVLAQLRNDPRTAGIPVVVVTAWTSDEQRKRTRALGAAWLEKPVQGPTLVDVLGRLVRAGRRPDPVTTAVVEP</sequence>
<dbReference type="InterPro" id="IPR001789">
    <property type="entry name" value="Sig_transdc_resp-reg_receiver"/>
</dbReference>
<evidence type="ECO:0000259" key="3">
    <source>
        <dbReference type="PROSITE" id="PS50110"/>
    </source>
</evidence>
<gene>
    <name evidence="4" type="ORF">HNQ67_002357</name>
</gene>
<keyword evidence="1 2" id="KW-0597">Phosphoprotein</keyword>
<proteinExistence type="predicted"/>
<dbReference type="SMART" id="SM00448">
    <property type="entry name" value="REC"/>
    <property type="match status" value="1"/>
</dbReference>
<dbReference type="GO" id="GO:0000160">
    <property type="term" value="P:phosphorelay signal transduction system"/>
    <property type="evidence" value="ECO:0007669"/>
    <property type="project" value="InterPro"/>
</dbReference>
<reference evidence="4 5" key="1">
    <citation type="submission" date="2020-08" db="EMBL/GenBank/DDBJ databases">
        <title>Genomic Encyclopedia of Type Strains, Phase IV (KMG-IV): sequencing the most valuable type-strain genomes for metagenomic binning, comparative biology and taxonomic classification.</title>
        <authorList>
            <person name="Goeker M."/>
        </authorList>
    </citation>
    <scope>NUCLEOTIDE SEQUENCE [LARGE SCALE GENOMIC DNA]</scope>
    <source>
        <strain evidence="4 5">DSM 25335</strain>
    </source>
</reference>
<name>A0A7W8HZU5_9CAUL</name>
<dbReference type="AlphaFoldDB" id="A0A7W8HZU5"/>
<dbReference type="Gene3D" id="3.40.50.2300">
    <property type="match status" value="1"/>
</dbReference>
<evidence type="ECO:0000313" key="4">
    <source>
        <dbReference type="EMBL" id="MBB5292820.1"/>
    </source>
</evidence>
<evidence type="ECO:0000256" key="2">
    <source>
        <dbReference type="PROSITE-ProRule" id="PRU00169"/>
    </source>
</evidence>
<dbReference type="PROSITE" id="PS50110">
    <property type="entry name" value="RESPONSE_REGULATORY"/>
    <property type="match status" value="1"/>
</dbReference>
<dbReference type="PANTHER" id="PTHR44591:SF23">
    <property type="entry name" value="CHEY SUBFAMILY"/>
    <property type="match status" value="1"/>
</dbReference>
<dbReference type="SUPFAM" id="SSF52172">
    <property type="entry name" value="CheY-like"/>
    <property type="match status" value="1"/>
</dbReference>
<feature type="modified residue" description="4-aspartylphosphate" evidence="2">
    <location>
        <position position="58"/>
    </location>
</feature>
<accession>A0A7W8HZU5</accession>
<feature type="domain" description="Response regulatory" evidence="3">
    <location>
        <begin position="9"/>
        <end position="124"/>
    </location>
</feature>
<dbReference type="EMBL" id="JACHFZ010000005">
    <property type="protein sequence ID" value="MBB5292820.1"/>
    <property type="molecule type" value="Genomic_DNA"/>
</dbReference>
<evidence type="ECO:0000313" key="5">
    <source>
        <dbReference type="Proteomes" id="UP000566663"/>
    </source>
</evidence>
<evidence type="ECO:0000256" key="1">
    <source>
        <dbReference type="ARBA" id="ARBA00022553"/>
    </source>
</evidence>
<dbReference type="InterPro" id="IPR011006">
    <property type="entry name" value="CheY-like_superfamily"/>
</dbReference>
<dbReference type="PANTHER" id="PTHR44591">
    <property type="entry name" value="STRESS RESPONSE REGULATOR PROTEIN 1"/>
    <property type="match status" value="1"/>
</dbReference>
<organism evidence="4 5">
    <name type="scientific">Brevundimonas basaltis</name>
    <dbReference type="NCBI Taxonomy" id="472166"/>
    <lineage>
        <taxon>Bacteria</taxon>
        <taxon>Pseudomonadati</taxon>
        <taxon>Pseudomonadota</taxon>
        <taxon>Alphaproteobacteria</taxon>
        <taxon>Caulobacterales</taxon>
        <taxon>Caulobacteraceae</taxon>
        <taxon>Brevundimonas</taxon>
    </lineage>
</organism>
<protein>
    <submittedName>
        <fullName evidence="4">CheY-like chemotaxis protein</fullName>
    </submittedName>
</protein>
<keyword evidence="5" id="KW-1185">Reference proteome</keyword>
<comment type="caution">
    <text evidence="4">The sequence shown here is derived from an EMBL/GenBank/DDBJ whole genome shotgun (WGS) entry which is preliminary data.</text>
</comment>